<reference evidence="8 9" key="1">
    <citation type="submission" date="2020-08" db="EMBL/GenBank/DDBJ databases">
        <title>Sphingobacterium sp. DN04309 isolated from aquaculture water.</title>
        <authorList>
            <person name="Zhang M."/>
        </authorList>
    </citation>
    <scope>NUCLEOTIDE SEQUENCE [LARGE SCALE GENOMIC DNA]</scope>
    <source>
        <strain evidence="8 9">DN04309</strain>
    </source>
</reference>
<comment type="catalytic activity">
    <reaction evidence="6">
        <text>adenosine(37) in tRNA1(Val) + S-adenosyl-L-methionine = N(6)-methyladenosine(37) in tRNA1(Val) + S-adenosyl-L-homocysteine + H(+)</text>
        <dbReference type="Rhea" id="RHEA:43160"/>
        <dbReference type="Rhea" id="RHEA-COMP:10369"/>
        <dbReference type="Rhea" id="RHEA-COMP:10370"/>
        <dbReference type="ChEBI" id="CHEBI:15378"/>
        <dbReference type="ChEBI" id="CHEBI:57856"/>
        <dbReference type="ChEBI" id="CHEBI:59789"/>
        <dbReference type="ChEBI" id="CHEBI:74411"/>
        <dbReference type="ChEBI" id="CHEBI:74449"/>
        <dbReference type="EC" id="2.1.1.223"/>
    </reaction>
</comment>
<dbReference type="InterPro" id="IPR029063">
    <property type="entry name" value="SAM-dependent_MTases_sf"/>
</dbReference>
<accession>A0ABR7YHB9</accession>
<evidence type="ECO:0000256" key="2">
    <source>
        <dbReference type="ARBA" id="ARBA00022603"/>
    </source>
</evidence>
<evidence type="ECO:0000256" key="1">
    <source>
        <dbReference type="ARBA" id="ARBA00022490"/>
    </source>
</evidence>
<evidence type="ECO:0000256" key="4">
    <source>
        <dbReference type="ARBA" id="ARBA00022691"/>
    </source>
</evidence>
<dbReference type="InterPro" id="IPR050210">
    <property type="entry name" value="tRNA_Adenine-N(6)_MTase"/>
</dbReference>
<sequence length="235" mass="26489">MGSIFQFKEFEVNQQGCAMKINTDGVLLGATVDANNPTRILDIGTGTGVIAMMLAQRFPDAQVDAVEIDEEAYKTSLKNFQNSPFQARIQGYFGSFEEMQSSLPYDIIVSNPPFYTNSLHNPDSRKKLARHTDFDFFNKLLVFAQEKLTHNGQLELILPGELAEYVIEHGHAMGLHLRKTISIRSFADSEVIRNLVSLGKNSVESTIKDDFIIYEEKGVYSADYRTVLKPFFLAF</sequence>
<dbReference type="Pfam" id="PF05175">
    <property type="entry name" value="MTS"/>
    <property type="match status" value="1"/>
</dbReference>
<keyword evidence="4 6" id="KW-0949">S-adenosyl-L-methionine</keyword>
<dbReference type="InterPro" id="IPR022882">
    <property type="entry name" value="tRNA_adenine-N6_MeTrfase"/>
</dbReference>
<comment type="caution">
    <text evidence="8">The sequence shown here is derived from an EMBL/GenBank/DDBJ whole genome shotgun (WGS) entry which is preliminary data.</text>
</comment>
<evidence type="ECO:0000259" key="7">
    <source>
        <dbReference type="Pfam" id="PF05175"/>
    </source>
</evidence>
<evidence type="ECO:0000256" key="5">
    <source>
        <dbReference type="ARBA" id="ARBA00022694"/>
    </source>
</evidence>
<comment type="similarity">
    <text evidence="6">Belongs to the methyltransferase superfamily. tRNA (adenine-N(6)-)-methyltransferase family.</text>
</comment>
<evidence type="ECO:0000256" key="6">
    <source>
        <dbReference type="HAMAP-Rule" id="MF_01872"/>
    </source>
</evidence>
<gene>
    <name evidence="8" type="ORF">H8B04_14090</name>
</gene>
<evidence type="ECO:0000313" key="9">
    <source>
        <dbReference type="Proteomes" id="UP000651271"/>
    </source>
</evidence>
<dbReference type="SUPFAM" id="SSF53335">
    <property type="entry name" value="S-adenosyl-L-methionine-dependent methyltransferases"/>
    <property type="match status" value="1"/>
</dbReference>
<dbReference type="PANTHER" id="PTHR47739:SF1">
    <property type="entry name" value="TRNA1(VAL) (ADENINE(37)-N6)-METHYLTRANSFERASE"/>
    <property type="match status" value="1"/>
</dbReference>
<dbReference type="Proteomes" id="UP000651271">
    <property type="component" value="Unassembled WGS sequence"/>
</dbReference>
<dbReference type="PROSITE" id="PS00092">
    <property type="entry name" value="N6_MTASE"/>
    <property type="match status" value="1"/>
</dbReference>
<feature type="domain" description="Methyltransferase small" evidence="7">
    <location>
        <begin position="26"/>
        <end position="157"/>
    </location>
</feature>
<keyword evidence="2 6" id="KW-0489">Methyltransferase</keyword>
<name>A0ABR7YHB9_9SPHI</name>
<evidence type="ECO:0000256" key="3">
    <source>
        <dbReference type="ARBA" id="ARBA00022679"/>
    </source>
</evidence>
<evidence type="ECO:0000313" key="8">
    <source>
        <dbReference type="EMBL" id="MBD1430671.1"/>
    </source>
</evidence>
<proteinExistence type="inferred from homology"/>
<comment type="function">
    <text evidence="6">Specifically methylates the adenine in position 37 of tRNA(1)(Val) (anticodon cmo5UAC).</text>
</comment>
<dbReference type="RefSeq" id="WP_190302762.1">
    <property type="nucleotide sequence ID" value="NZ_JACOIJ010000034.1"/>
</dbReference>
<protein>
    <recommendedName>
        <fullName evidence="6">tRNA1(Val) (adenine(37)-N6)-methyltransferase</fullName>
        <ecNumber evidence="6">2.1.1.223</ecNumber>
    </recommendedName>
    <alternativeName>
        <fullName evidence="6">tRNA m6A37 methyltransferase</fullName>
    </alternativeName>
</protein>
<dbReference type="PRINTS" id="PR00507">
    <property type="entry name" value="N12N6MTFRASE"/>
</dbReference>
<dbReference type="HAMAP" id="MF_01872">
    <property type="entry name" value="tRNA_methyltr_YfiC"/>
    <property type="match status" value="1"/>
</dbReference>
<dbReference type="InterPro" id="IPR007848">
    <property type="entry name" value="Small_mtfrase_dom"/>
</dbReference>
<dbReference type="EMBL" id="JACOIJ010000034">
    <property type="protein sequence ID" value="MBD1430671.1"/>
    <property type="molecule type" value="Genomic_DNA"/>
</dbReference>
<dbReference type="Gene3D" id="3.40.50.150">
    <property type="entry name" value="Vaccinia Virus protein VP39"/>
    <property type="match status" value="1"/>
</dbReference>
<dbReference type="PANTHER" id="PTHR47739">
    <property type="entry name" value="TRNA1(VAL) (ADENINE(37)-N6)-METHYLTRANSFERASE"/>
    <property type="match status" value="1"/>
</dbReference>
<keyword evidence="1 6" id="KW-0963">Cytoplasm</keyword>
<dbReference type="GO" id="GO:0032259">
    <property type="term" value="P:methylation"/>
    <property type="evidence" value="ECO:0007669"/>
    <property type="project" value="UniProtKB-KW"/>
</dbReference>
<dbReference type="CDD" id="cd02440">
    <property type="entry name" value="AdoMet_MTases"/>
    <property type="match status" value="1"/>
</dbReference>
<comment type="subcellular location">
    <subcellularLocation>
        <location evidence="6">Cytoplasm</location>
    </subcellularLocation>
</comment>
<dbReference type="InterPro" id="IPR002052">
    <property type="entry name" value="DNA_methylase_N6_adenine_CS"/>
</dbReference>
<keyword evidence="5 6" id="KW-0819">tRNA processing</keyword>
<dbReference type="EC" id="2.1.1.223" evidence="6"/>
<organism evidence="8 9">
    <name type="scientific">Sphingobacterium litopenaei</name>
    <dbReference type="NCBI Taxonomy" id="2763500"/>
    <lineage>
        <taxon>Bacteria</taxon>
        <taxon>Pseudomonadati</taxon>
        <taxon>Bacteroidota</taxon>
        <taxon>Sphingobacteriia</taxon>
        <taxon>Sphingobacteriales</taxon>
        <taxon>Sphingobacteriaceae</taxon>
        <taxon>Sphingobacterium</taxon>
    </lineage>
</organism>
<dbReference type="GO" id="GO:0008168">
    <property type="term" value="F:methyltransferase activity"/>
    <property type="evidence" value="ECO:0007669"/>
    <property type="project" value="UniProtKB-KW"/>
</dbReference>
<keyword evidence="3 6" id="KW-0808">Transferase</keyword>
<keyword evidence="9" id="KW-1185">Reference proteome</keyword>